<sequence>MQCEMCGETIRGPPKLVRVEGAELQVCAKCGKFGTEVQQVRRTDLVRPAGAKPAGNVKSPAVTSSSYRKRDMFDFIEGEIVDDYNVRIRNARMEKGLSQKDLAMQMKEKEHLIQKIENRDLIPEEQVRKKLEKVLGIRLIDVPDTDVEKKGPGSMAPTLGDLTIIRKAKK</sequence>
<dbReference type="eggNOG" id="arCOG01863">
    <property type="taxonomic scope" value="Archaea"/>
</dbReference>
<dbReference type="KEGG" id="mfo:Metfor_1539"/>
<proteinExistence type="predicted"/>
<dbReference type="SMART" id="SM00530">
    <property type="entry name" value="HTH_XRE"/>
    <property type="match status" value="1"/>
</dbReference>
<dbReference type="InterPro" id="IPR010982">
    <property type="entry name" value="Lambda_DNA-bd_dom_sf"/>
</dbReference>
<dbReference type="SUPFAM" id="SSF47413">
    <property type="entry name" value="lambda repressor-like DNA-binding domains"/>
    <property type="match status" value="1"/>
</dbReference>
<dbReference type="InterPro" id="IPR001387">
    <property type="entry name" value="Cro/C1-type_HTH"/>
</dbReference>
<evidence type="ECO:0000313" key="4">
    <source>
        <dbReference type="Proteomes" id="UP000010824"/>
    </source>
</evidence>
<dbReference type="CDD" id="cd00093">
    <property type="entry name" value="HTH_XRE"/>
    <property type="match status" value="1"/>
</dbReference>
<accession>L0HCW3</accession>
<dbReference type="Gene3D" id="1.10.260.40">
    <property type="entry name" value="lambda repressor-like DNA-binding domains"/>
    <property type="match status" value="1"/>
</dbReference>
<dbReference type="GO" id="GO:0003677">
    <property type="term" value="F:DNA binding"/>
    <property type="evidence" value="ECO:0007669"/>
    <property type="project" value="UniProtKB-KW"/>
</dbReference>
<dbReference type="GeneID" id="14307928"/>
<dbReference type="RefSeq" id="WP_015285535.1">
    <property type="nucleotide sequence ID" value="NC_019943.1"/>
</dbReference>
<dbReference type="PANTHER" id="PTHR10245:SF15">
    <property type="entry name" value="ENDOTHELIAL DIFFERENTIATION-RELATED FACTOR 1"/>
    <property type="match status" value="1"/>
</dbReference>
<keyword evidence="4" id="KW-1185">Reference proteome</keyword>
<dbReference type="PROSITE" id="PS50943">
    <property type="entry name" value="HTH_CROC1"/>
    <property type="match status" value="1"/>
</dbReference>
<name>L0HCW3_METFS</name>
<dbReference type="NCBIfam" id="TIGR00270">
    <property type="entry name" value="multiprotein bridging factor aMBF1"/>
    <property type="match status" value="1"/>
</dbReference>
<dbReference type="AlphaFoldDB" id="L0HCW3"/>
<reference evidence="3 4" key="2">
    <citation type="journal article" date="2014" name="Genome Announc.">
        <title>Complete Genome Sequence of Methanoregula formicica SMSPT, a Mesophilic Hydrogenotrophic Methanogen Isolated from a Methanogenic Upflow Anaerobic Sludge Blanket Reactor.</title>
        <authorList>
            <person name="Yamamoto K."/>
            <person name="Tamaki H."/>
            <person name="Cadillo-Quiroz H."/>
            <person name="Imachi H."/>
            <person name="Kyrpides N."/>
            <person name="Woyke T."/>
            <person name="Goodwin L."/>
            <person name="Zinder S.H."/>
            <person name="Kamagata Y."/>
            <person name="Liu W.T."/>
        </authorList>
    </citation>
    <scope>NUCLEOTIDE SEQUENCE [LARGE SCALE GENOMIC DNA]</scope>
    <source>
        <strain evidence="4">DSM 22288 / NBRC 105244 / SMSP</strain>
    </source>
</reference>
<reference evidence="4" key="1">
    <citation type="submission" date="2011-12" db="EMBL/GenBank/DDBJ databases">
        <title>Complete sequence of Methanoregula formicicum SMSP.</title>
        <authorList>
            <person name="Lucas S."/>
            <person name="Han J."/>
            <person name="Lapidus A."/>
            <person name="Cheng J.-F."/>
            <person name="Goodwin L."/>
            <person name="Pitluck S."/>
            <person name="Peters L."/>
            <person name="Ovchinnikova G."/>
            <person name="Teshima H."/>
            <person name="Detter J.C."/>
            <person name="Han C."/>
            <person name="Tapia R."/>
            <person name="Land M."/>
            <person name="Hauser L."/>
            <person name="Kyrpides N."/>
            <person name="Ivanova N."/>
            <person name="Pagani I."/>
            <person name="Imachi H."/>
            <person name="Tamaki H."/>
            <person name="Sekiguchi Y."/>
            <person name="Kamagata Y."/>
            <person name="Cadillo-Quiroz H."/>
            <person name="Zinder S."/>
            <person name="Liu W.-T."/>
            <person name="Woyke T."/>
        </authorList>
    </citation>
    <scope>NUCLEOTIDE SEQUENCE [LARGE SCALE GENOMIC DNA]</scope>
    <source>
        <strain evidence="4">DSM 22288 / NBRC 105244 / SMSP</strain>
    </source>
</reference>
<dbReference type="InterPro" id="IPR004451">
    <property type="entry name" value="MJ0586"/>
</dbReference>
<dbReference type="HOGENOM" id="CLU_130237_0_0_2"/>
<dbReference type="Proteomes" id="UP000010824">
    <property type="component" value="Chromosome"/>
</dbReference>
<dbReference type="FunCoup" id="L0HCW3">
    <property type="interactions" value="9"/>
</dbReference>
<dbReference type="PANTHER" id="PTHR10245">
    <property type="entry name" value="ENDOTHELIAL DIFFERENTIATION-RELATED FACTOR 1 MULTIPROTEIN BRIDGING FACTOR 1"/>
    <property type="match status" value="1"/>
</dbReference>
<dbReference type="STRING" id="593750.Metfor_1539"/>
<feature type="domain" description="HTH cro/C1-type" evidence="2">
    <location>
        <begin position="88"/>
        <end position="142"/>
    </location>
</feature>
<gene>
    <name evidence="3" type="ordered locus">Metfor_1539</name>
</gene>
<dbReference type="Pfam" id="PF01381">
    <property type="entry name" value="HTH_3"/>
    <property type="match status" value="1"/>
</dbReference>
<dbReference type="InParanoid" id="L0HCW3"/>
<evidence type="ECO:0000313" key="3">
    <source>
        <dbReference type="EMBL" id="AGB02572.1"/>
    </source>
</evidence>
<dbReference type="EMBL" id="CP003167">
    <property type="protein sequence ID" value="AGB02572.1"/>
    <property type="molecule type" value="Genomic_DNA"/>
</dbReference>
<organism evidence="3 4">
    <name type="scientific">Methanoregula formicica (strain DSM 22288 / NBRC 105244 / SMSP)</name>
    <dbReference type="NCBI Taxonomy" id="593750"/>
    <lineage>
        <taxon>Archaea</taxon>
        <taxon>Methanobacteriati</taxon>
        <taxon>Methanobacteriota</taxon>
        <taxon>Stenosarchaea group</taxon>
        <taxon>Methanomicrobia</taxon>
        <taxon>Methanomicrobiales</taxon>
        <taxon>Methanoregulaceae</taxon>
        <taxon>Methanoregula</taxon>
    </lineage>
</organism>
<keyword evidence="1" id="KW-0238">DNA-binding</keyword>
<evidence type="ECO:0000259" key="2">
    <source>
        <dbReference type="PROSITE" id="PS50943"/>
    </source>
</evidence>
<dbReference type="OrthoDB" id="11138at2157"/>
<evidence type="ECO:0000256" key="1">
    <source>
        <dbReference type="ARBA" id="ARBA00023125"/>
    </source>
</evidence>
<protein>
    <submittedName>
        <fullName evidence="3">TIGR00270 family protein</fullName>
    </submittedName>
</protein>